<keyword evidence="2" id="KW-0882">Thioester bond</keyword>
<evidence type="ECO:0000313" key="4">
    <source>
        <dbReference type="EMBL" id="PZR04550.1"/>
    </source>
</evidence>
<evidence type="ECO:0000256" key="2">
    <source>
        <dbReference type="ARBA" id="ARBA00022966"/>
    </source>
</evidence>
<dbReference type="EMBL" id="QFQP01000056">
    <property type="protein sequence ID" value="PZR04550.1"/>
    <property type="molecule type" value="Genomic_DNA"/>
</dbReference>
<accession>A0A2W5SPL9</accession>
<dbReference type="PANTHER" id="PTHR11412">
    <property type="entry name" value="MACROGLOBULIN / COMPLEMENT"/>
    <property type="match status" value="1"/>
</dbReference>
<dbReference type="Gene3D" id="2.60.40.1930">
    <property type="match status" value="1"/>
</dbReference>
<comment type="caution">
    <text evidence="4">The sequence shown here is derived from an EMBL/GenBank/DDBJ whole genome shotgun (WGS) entry which is preliminary data.</text>
</comment>
<evidence type="ECO:0000259" key="3">
    <source>
        <dbReference type="Pfam" id="PF01835"/>
    </source>
</evidence>
<evidence type="ECO:0000313" key="5">
    <source>
        <dbReference type="Proteomes" id="UP000249061"/>
    </source>
</evidence>
<evidence type="ECO:0000256" key="1">
    <source>
        <dbReference type="ARBA" id="ARBA00022729"/>
    </source>
</evidence>
<proteinExistence type="predicted"/>
<name>A0A2W5SPL9_9BACT</name>
<gene>
    <name evidence="4" type="ORF">DI536_34080</name>
</gene>
<sequence length="1019" mass="109127">MRLKRLLIGLALLLAVVLGIASTQTCLRLGFRTGVWVDQCPDGELRQTISVNAPSLKRGEASSITVMVNATYLVGPNDQRRTEAITSFTPTIALVNGAQETALSPREGWKKQGTALTAELALPKVNDGDYVLRVRATSPLGEEKVDLPLPLFTPARIHVLTDRPLYEPGNTVKFRAIALKANDLTPLEERPGTWVVTNASGEVLLEERAASGPWGVVAGSFPIDRGGTSGEWTVAWRSGPNSQSRTFTVKPFTLPRFRLEAATVKPFYGRGERPVVKGSVKYSSGAPVANAKLEVRWTVNGEWPAPVSWTNGNALPKTATTNASGTFTLELPQVPEDLQGKSTLLANLGAVDASGDRVEGSTSVLLSQDLIAVSGITELAGGLVEGVNNRLFLRATTADGRLLDGVTLNVKRLWEPTDKGTDAVVDEDGVASLQVDPGPAVNVIIPAMPFRPPPPVKQVTRTQLSERLGYDDDVSLADRMAFDALDAKLTKCTRLVLDGGSMVEVSLLVSSSGKISAITAPATPLGRCVESVVSTASFPAGKERFYSSGWNFDDSDLPALTMELDAAPDVPPGLEEGLSLALLEARDCLPATVKTGELPRLIRWQQKQRRIELTWASVPGDVYADSALSCIASRVKSFELPKSHNGDDGVGESSALDEAIGVAHLGVTAPEKYESIKPQDTVMLGYEFLVTAKKGGEVLGSTKLRMSPGSVPPLRLRASSQLVKPGETVKIEVLRSADYTGELPEKLWLRHAYDTVESKVDEATRSAQFQIPVGWSGWASVAFGSGQVFLFVQPAASLAVKVTPEKPRYSPGDVAHLDVETTIGSAGGPAAVGLFGVDDSLSQLTSLPNADELAGLRPQATGEQVFGSFDAQALSLGRIRGANATAATLVRVSSMPAPPEVEATVSVNGATVFDPNETQVDRFYVVLGELYGQVRQWEASAPKDEKLTPQTMAKLWNSSLDALSAKKEPVNDAWGRKLRLHRLPADLLALTEPRAVVIDGTRLPEDMQNWSQWVAKEKP</sequence>
<dbReference type="Pfam" id="PF01835">
    <property type="entry name" value="MG2"/>
    <property type="match status" value="1"/>
</dbReference>
<dbReference type="InterPro" id="IPR002890">
    <property type="entry name" value="MG2"/>
</dbReference>
<keyword evidence="1" id="KW-0732">Signal</keyword>
<organism evidence="4 5">
    <name type="scientific">Archangium gephyra</name>
    <dbReference type="NCBI Taxonomy" id="48"/>
    <lineage>
        <taxon>Bacteria</taxon>
        <taxon>Pseudomonadati</taxon>
        <taxon>Myxococcota</taxon>
        <taxon>Myxococcia</taxon>
        <taxon>Myxococcales</taxon>
        <taxon>Cystobacterineae</taxon>
        <taxon>Archangiaceae</taxon>
        <taxon>Archangium</taxon>
    </lineage>
</organism>
<dbReference type="AlphaFoldDB" id="A0A2W5SPL9"/>
<dbReference type="GO" id="GO:0004866">
    <property type="term" value="F:endopeptidase inhibitor activity"/>
    <property type="evidence" value="ECO:0007669"/>
    <property type="project" value="InterPro"/>
</dbReference>
<dbReference type="InterPro" id="IPR050473">
    <property type="entry name" value="A2M/Complement_sys"/>
</dbReference>
<feature type="domain" description="Macroglobulin" evidence="3">
    <location>
        <begin position="156"/>
        <end position="249"/>
    </location>
</feature>
<protein>
    <recommendedName>
        <fullName evidence="3">Macroglobulin domain-containing protein</fullName>
    </recommendedName>
</protein>
<dbReference type="Proteomes" id="UP000249061">
    <property type="component" value="Unassembled WGS sequence"/>
</dbReference>
<dbReference type="PANTHER" id="PTHR11412:SF136">
    <property type="entry name" value="CD109 ANTIGEN"/>
    <property type="match status" value="1"/>
</dbReference>
<reference evidence="4 5" key="1">
    <citation type="submission" date="2017-08" db="EMBL/GenBank/DDBJ databases">
        <title>Infants hospitalized years apart are colonized by the same room-sourced microbial strains.</title>
        <authorList>
            <person name="Brooks B."/>
            <person name="Olm M.R."/>
            <person name="Firek B.A."/>
            <person name="Baker R."/>
            <person name="Thomas B.C."/>
            <person name="Morowitz M.J."/>
            <person name="Banfield J.F."/>
        </authorList>
    </citation>
    <scope>NUCLEOTIDE SEQUENCE [LARGE SCALE GENOMIC DNA]</scope>
    <source>
        <strain evidence="4">S2_003_000_R2_14</strain>
    </source>
</reference>